<protein>
    <submittedName>
        <fullName evidence="5">DUF5060 domain-containing protein</fullName>
    </submittedName>
</protein>
<organism evidence="5 6">
    <name type="scientific">Microbacterium hominis</name>
    <dbReference type="NCBI Taxonomy" id="162426"/>
    <lineage>
        <taxon>Bacteria</taxon>
        <taxon>Bacillati</taxon>
        <taxon>Actinomycetota</taxon>
        <taxon>Actinomycetes</taxon>
        <taxon>Micrococcales</taxon>
        <taxon>Microbacteriaceae</taxon>
        <taxon>Microbacterium</taxon>
    </lineage>
</organism>
<dbReference type="PANTHER" id="PTHR37836:SF2">
    <property type="entry name" value="DUF4038 DOMAIN-CONTAINING PROTEIN"/>
    <property type="match status" value="1"/>
</dbReference>
<dbReference type="Pfam" id="PF16586">
    <property type="entry name" value="DUF5060"/>
    <property type="match status" value="1"/>
</dbReference>
<name>A0A2K9DGD8_9MICO</name>
<evidence type="ECO:0000313" key="6">
    <source>
        <dbReference type="Proteomes" id="UP000233276"/>
    </source>
</evidence>
<dbReference type="GO" id="GO:0005975">
    <property type="term" value="P:carbohydrate metabolic process"/>
    <property type="evidence" value="ECO:0007669"/>
    <property type="project" value="UniProtKB-ARBA"/>
</dbReference>
<accession>A0A2K9DGD8</accession>
<dbReference type="EMBL" id="CP025299">
    <property type="protein sequence ID" value="AUG28517.1"/>
    <property type="molecule type" value="Genomic_DNA"/>
</dbReference>
<dbReference type="InterPro" id="IPR013783">
    <property type="entry name" value="Ig-like_fold"/>
</dbReference>
<dbReference type="Gene3D" id="2.60.40.3950">
    <property type="match status" value="1"/>
</dbReference>
<feature type="region of interest" description="Disordered" evidence="1">
    <location>
        <begin position="74"/>
        <end position="104"/>
    </location>
</feature>
<feature type="domain" description="DUF5060" evidence="3">
    <location>
        <begin position="106"/>
        <end position="171"/>
    </location>
</feature>
<proteinExistence type="predicted"/>
<evidence type="ECO:0000256" key="1">
    <source>
        <dbReference type="SAM" id="MobiDB-lite"/>
    </source>
</evidence>
<dbReference type="KEGG" id="mhos:CXR34_02930"/>
<dbReference type="Pfam" id="PF18310">
    <property type="entry name" value="DUF5605"/>
    <property type="match status" value="1"/>
</dbReference>
<dbReference type="Gene3D" id="2.60.40.10">
    <property type="entry name" value="Immunoglobulins"/>
    <property type="match status" value="1"/>
</dbReference>
<dbReference type="Proteomes" id="UP000233276">
    <property type="component" value="Chromosome"/>
</dbReference>
<sequence length="599" mass="66744">MFDRASTFGETLDSPAGRAVLEKHLPGIAASPMAQQFRDARLGQLVALVPELEDPSARDALWAALAEVGDGTARAPHAPAIAPDPAYEGEDVPRGSAVPAPAAPTRRWDPLEVRLSGPAHGNPFVDVDLDALFTRPDGTTVRVGGFYDGDGVYVIRALADAEGEWRFETRSTARSLDGVTGRLEVAAAPVEAHGPVRVDGFHFRHADGARHRPIGTTAYAWTHQSEARQQQTLRTLAAAPFAKLRMCVFPKSYLYNANEPLDFPFVGSLAEGFDLERFDPAHFRRLERRIADLAALGIEADLILFHAYDRWGFSDLGPAVDERYLRYVIRRLTGFANVWWSLANEYDLLWSKDLDDWERLAVVIGEEDPFGHLLSIHNCRPFYDYGRPWITHVSVQRVDVYRTAENTDQWRERWGKPVVVDECAYEGDIDQGWGNITGEELVRRFWEGAVRGGYIGHGETYYPPALPADPADADADADDQDDEVLWWSKGGVLHGTSPARIAFLDRLIGEAPDGVWDPLPGDWDVPWGGDGGGRVRVGYFGFNRPRFRHVILGDGTWRVEVIDTWNMTIEEIPGHHTGQLRVELPGRPYIAVRLTRTDA</sequence>
<dbReference type="SUPFAM" id="SSF51445">
    <property type="entry name" value="(Trans)glycosidases"/>
    <property type="match status" value="1"/>
</dbReference>
<evidence type="ECO:0000259" key="3">
    <source>
        <dbReference type="Pfam" id="PF16586"/>
    </source>
</evidence>
<dbReference type="InterPro" id="IPR032260">
    <property type="entry name" value="DUF5060"/>
</dbReference>
<evidence type="ECO:0000259" key="4">
    <source>
        <dbReference type="Pfam" id="PF18310"/>
    </source>
</evidence>
<evidence type="ECO:0000259" key="2">
    <source>
        <dbReference type="Pfam" id="PF13204"/>
    </source>
</evidence>
<feature type="domain" description="DUF5605" evidence="4">
    <location>
        <begin position="523"/>
        <end position="595"/>
    </location>
</feature>
<gene>
    <name evidence="5" type="ORF">CXR34_02930</name>
</gene>
<dbReference type="PANTHER" id="PTHR37836">
    <property type="entry name" value="LMO1036 PROTEIN"/>
    <property type="match status" value="1"/>
</dbReference>
<feature type="domain" description="Apiosidase-like catalytic" evidence="2">
    <location>
        <begin position="202"/>
        <end position="457"/>
    </location>
</feature>
<dbReference type="InterPro" id="IPR017853">
    <property type="entry name" value="GH"/>
</dbReference>
<dbReference type="InterPro" id="IPR025277">
    <property type="entry name" value="Apiosidase-like_cat_dom"/>
</dbReference>
<feature type="compositionally biased region" description="Low complexity" evidence="1">
    <location>
        <begin position="74"/>
        <end position="86"/>
    </location>
</feature>
<dbReference type="AlphaFoldDB" id="A0A2K9DGD8"/>
<dbReference type="Pfam" id="PF13204">
    <property type="entry name" value="Apiosidase"/>
    <property type="match status" value="1"/>
</dbReference>
<evidence type="ECO:0000313" key="5">
    <source>
        <dbReference type="EMBL" id="AUG28517.1"/>
    </source>
</evidence>
<dbReference type="InterPro" id="IPR041239">
    <property type="entry name" value="DUF5605"/>
</dbReference>
<dbReference type="Gene3D" id="3.20.20.80">
    <property type="entry name" value="Glycosidases"/>
    <property type="match status" value="1"/>
</dbReference>
<dbReference type="RefSeq" id="WP_101305498.1">
    <property type="nucleotide sequence ID" value="NZ_CP025299.1"/>
</dbReference>
<reference evidence="5 6" key="1">
    <citation type="submission" date="2017-12" db="EMBL/GenBank/DDBJ databases">
        <title>Isolation and characterization of estrogens degradatiion strain Microbacterium hominis SJTG1.</title>
        <authorList>
            <person name="Xiong W."/>
            <person name="Yin C."/>
            <person name="Zheng D."/>
            <person name="Liang R."/>
        </authorList>
    </citation>
    <scope>NUCLEOTIDE SEQUENCE [LARGE SCALE GENOMIC DNA]</scope>
    <source>
        <strain evidence="5 6">SJTG1</strain>
    </source>
</reference>